<feature type="domain" description="SUF system FeS cluster assembly SufBD core" evidence="2">
    <location>
        <begin position="211"/>
        <end position="453"/>
    </location>
</feature>
<evidence type="ECO:0000256" key="1">
    <source>
        <dbReference type="ARBA" id="ARBA00043967"/>
    </source>
</evidence>
<dbReference type="RefSeq" id="WP_119335062.1">
    <property type="nucleotide sequence ID" value="NZ_AP018558.1"/>
</dbReference>
<sequence>MTSTNDVAALVAREYKYGFETAIEEEVFPPGLDEAVIRRLSARKGEPEFLLEWRLNAFRLWQEMEEPHHWAHVEYPPIDYQAISYFAAPKLGKDRPKSLDEVDPKLLETYEKLGVPLHERARLAGVAVDAVFDSVSVATTYREKLAELGIIFCSFSEAVREHPELVQKYLGSVVPPGDNFFAALNSAVFSDGSFVYIPKGVRCPMELSTYFRINASDTGQFERTLIIADEGSYVSYLEGCTAPMRDENQLHAAVVELIALEGAEIKYSTVQNWYPGDEEGRGGIYNFVTKRGECRGARSKISWIQVEAGSAITWKYPSCILRGDDSVGEFYSVAVGNHRQQIDSGTKMIHIGKRTRSTIISKGISAGKAQNSYRGLVKVLPTAEGARNYTQCDSLLIGGECGAHTYPYIEVANPSAQVEHEATTSKIAEDQIFYLQQRGLSEEDAVNLVVNGFCKEVFNNLPMEFAVEAEALMQVSLEGAVG</sequence>
<gene>
    <name evidence="4" type="ORF">HPTL_1054</name>
</gene>
<evidence type="ECO:0000313" key="5">
    <source>
        <dbReference type="Proteomes" id="UP000262004"/>
    </source>
</evidence>
<dbReference type="AlphaFoldDB" id="A0A2Z6DY96"/>
<dbReference type="KEGG" id="htl:HPTL_1054"/>
<dbReference type="Pfam" id="PF19295">
    <property type="entry name" value="SufBD_N"/>
    <property type="match status" value="1"/>
</dbReference>
<dbReference type="Pfam" id="PF01458">
    <property type="entry name" value="SUFBD_core"/>
    <property type="match status" value="1"/>
</dbReference>
<dbReference type="OrthoDB" id="5287778at2"/>
<dbReference type="NCBIfam" id="NF008773">
    <property type="entry name" value="PRK11814.1"/>
    <property type="match status" value="1"/>
</dbReference>
<comment type="similarity">
    <text evidence="1">Belongs to the iron-sulfur cluster assembly SufBD family.</text>
</comment>
<dbReference type="PANTHER" id="PTHR30508">
    <property type="entry name" value="FES CLUSTER ASSEMBLY PROTEIN SUF"/>
    <property type="match status" value="1"/>
</dbReference>
<dbReference type="InterPro" id="IPR055346">
    <property type="entry name" value="Fe-S_cluster_assembly_SufBD"/>
</dbReference>
<evidence type="ECO:0000259" key="3">
    <source>
        <dbReference type="Pfam" id="PF19295"/>
    </source>
</evidence>
<proteinExistence type="inferred from homology"/>
<organism evidence="4 5">
    <name type="scientific">Hydrogenophilus thermoluteolus</name>
    <name type="common">Pseudomonas hydrogenothermophila</name>
    <dbReference type="NCBI Taxonomy" id="297"/>
    <lineage>
        <taxon>Bacteria</taxon>
        <taxon>Pseudomonadati</taxon>
        <taxon>Pseudomonadota</taxon>
        <taxon>Hydrogenophilia</taxon>
        <taxon>Hydrogenophilales</taxon>
        <taxon>Hydrogenophilaceae</taxon>
        <taxon>Hydrogenophilus</taxon>
    </lineage>
</organism>
<dbReference type="InterPro" id="IPR045595">
    <property type="entry name" value="SufBD_N"/>
</dbReference>
<dbReference type="InterPro" id="IPR037284">
    <property type="entry name" value="SUF_FeS_clus_asmbl_SufBD_sf"/>
</dbReference>
<keyword evidence="5" id="KW-1185">Reference proteome</keyword>
<feature type="domain" description="SUF system FeS cluster assembly SufBD N-terminal" evidence="3">
    <location>
        <begin position="139"/>
        <end position="203"/>
    </location>
</feature>
<evidence type="ECO:0000313" key="4">
    <source>
        <dbReference type="EMBL" id="BBD77318.1"/>
    </source>
</evidence>
<accession>A0A2Z6DY96</accession>
<dbReference type="Proteomes" id="UP000262004">
    <property type="component" value="Chromosome"/>
</dbReference>
<name>A0A2Z6DY96_HYDTE</name>
<dbReference type="EMBL" id="AP018558">
    <property type="protein sequence ID" value="BBD77318.1"/>
    <property type="molecule type" value="Genomic_DNA"/>
</dbReference>
<protein>
    <submittedName>
        <fullName evidence="4">Fe-S cluster assembly protein SufB</fullName>
    </submittedName>
</protein>
<dbReference type="PANTHER" id="PTHR30508:SF1">
    <property type="entry name" value="UPF0051 PROTEIN ABCI8, CHLOROPLASTIC-RELATED"/>
    <property type="match status" value="1"/>
</dbReference>
<evidence type="ECO:0000259" key="2">
    <source>
        <dbReference type="Pfam" id="PF01458"/>
    </source>
</evidence>
<reference evidence="4 5" key="1">
    <citation type="submission" date="2018-04" db="EMBL/GenBank/DDBJ databases">
        <title>Complete genome sequence of Hydrogenophilus thermoluteolus TH-1.</title>
        <authorList>
            <person name="Arai H."/>
        </authorList>
    </citation>
    <scope>NUCLEOTIDE SEQUENCE [LARGE SCALE GENOMIC DNA]</scope>
    <source>
        <strain evidence="4 5">TH-1</strain>
    </source>
</reference>
<dbReference type="SUPFAM" id="SSF101960">
    <property type="entry name" value="Stabilizer of iron transporter SufD"/>
    <property type="match status" value="1"/>
</dbReference>
<dbReference type="GO" id="GO:0016226">
    <property type="term" value="P:iron-sulfur cluster assembly"/>
    <property type="evidence" value="ECO:0007669"/>
    <property type="project" value="InterPro"/>
</dbReference>
<dbReference type="InterPro" id="IPR000825">
    <property type="entry name" value="SUF_FeS_clus_asmbl_SufBD_core"/>
</dbReference>
<dbReference type="InterPro" id="IPR010231">
    <property type="entry name" value="SUF_FeS_clus_asmbl_SufB"/>
</dbReference>
<dbReference type="NCBIfam" id="TIGR01980">
    <property type="entry name" value="sufB"/>
    <property type="match status" value="1"/>
</dbReference>